<organism evidence="2">
    <name type="scientific">Candidatus Kentrum sp. LFY</name>
    <dbReference type="NCBI Taxonomy" id="2126342"/>
    <lineage>
        <taxon>Bacteria</taxon>
        <taxon>Pseudomonadati</taxon>
        <taxon>Pseudomonadota</taxon>
        <taxon>Gammaproteobacteria</taxon>
        <taxon>Candidatus Kentrum</taxon>
    </lineage>
</organism>
<protein>
    <submittedName>
        <fullName evidence="2">Uncharacterized protein</fullName>
    </submittedName>
</protein>
<dbReference type="EMBL" id="CAADFN010000043">
    <property type="protein sequence ID" value="VFK18441.1"/>
    <property type="molecule type" value="Genomic_DNA"/>
</dbReference>
<evidence type="ECO:0000313" key="2">
    <source>
        <dbReference type="EMBL" id="VFK18441.1"/>
    </source>
</evidence>
<feature type="region of interest" description="Disordered" evidence="1">
    <location>
        <begin position="63"/>
        <end position="83"/>
    </location>
</feature>
<gene>
    <name evidence="2" type="ORF">BECKLFY1418C_GA0070996_104327</name>
</gene>
<accession>A0A450WN07</accession>
<sequence>MAVGLCNSSSTIDMSARIFVVGRRVFAIVTSREFTGSFCHPWHPGPANPWWDGGSAEFLHNRLKQPPSSSRKGMPGPRRQGRQQDSVAALVALVIRSLYLLFEPYFSTSMTRSAVVHIPVFTVFAFGFRAVPRAALARSSSRGLRDFPLVSGSGAPPRTACCIRKP</sequence>
<dbReference type="AlphaFoldDB" id="A0A450WN07"/>
<name>A0A450WN07_9GAMM</name>
<evidence type="ECO:0000256" key="1">
    <source>
        <dbReference type="SAM" id="MobiDB-lite"/>
    </source>
</evidence>
<reference evidence="2" key="1">
    <citation type="submission" date="2019-02" db="EMBL/GenBank/DDBJ databases">
        <authorList>
            <person name="Gruber-Vodicka R. H."/>
            <person name="Seah K. B. B."/>
        </authorList>
    </citation>
    <scope>NUCLEOTIDE SEQUENCE</scope>
    <source>
        <strain evidence="2">BECK_BY7</strain>
    </source>
</reference>
<proteinExistence type="predicted"/>